<evidence type="ECO:0000256" key="1">
    <source>
        <dbReference type="ARBA" id="ARBA00004651"/>
    </source>
</evidence>
<dbReference type="InterPro" id="IPR037185">
    <property type="entry name" value="EmrE-like"/>
</dbReference>
<keyword evidence="11" id="KW-1185">Reference proteome</keyword>
<accession>A0A5C8ZJY1</accession>
<organism evidence="10 11">
    <name type="scientific">Quadrisphaera setariae</name>
    <dbReference type="NCBI Taxonomy" id="2593304"/>
    <lineage>
        <taxon>Bacteria</taxon>
        <taxon>Bacillati</taxon>
        <taxon>Actinomycetota</taxon>
        <taxon>Actinomycetes</taxon>
        <taxon>Kineosporiales</taxon>
        <taxon>Kineosporiaceae</taxon>
        <taxon>Quadrisphaera</taxon>
    </lineage>
</organism>
<comment type="caution">
    <text evidence="10">The sequence shown here is derived from an EMBL/GenBank/DDBJ whole genome shotgun (WGS) entry which is preliminary data.</text>
</comment>
<dbReference type="PANTHER" id="PTHR22911:SF137">
    <property type="entry name" value="SOLUTE CARRIER FAMILY 35 MEMBER G2-RELATED"/>
    <property type="match status" value="1"/>
</dbReference>
<feature type="transmembrane region" description="Helical" evidence="8">
    <location>
        <begin position="9"/>
        <end position="30"/>
    </location>
</feature>
<name>A0A5C8ZJY1_9ACTN</name>
<dbReference type="Pfam" id="PF00892">
    <property type="entry name" value="EamA"/>
    <property type="match status" value="2"/>
</dbReference>
<dbReference type="EMBL" id="VKAC01000001">
    <property type="protein sequence ID" value="TXR58202.1"/>
    <property type="molecule type" value="Genomic_DNA"/>
</dbReference>
<keyword evidence="3" id="KW-0813">Transport</keyword>
<evidence type="ECO:0000256" key="3">
    <source>
        <dbReference type="ARBA" id="ARBA00022448"/>
    </source>
</evidence>
<feature type="domain" description="EamA" evidence="9">
    <location>
        <begin position="7"/>
        <end position="143"/>
    </location>
</feature>
<feature type="domain" description="EamA" evidence="9">
    <location>
        <begin position="154"/>
        <end position="291"/>
    </location>
</feature>
<feature type="transmembrane region" description="Helical" evidence="8">
    <location>
        <begin position="274"/>
        <end position="292"/>
    </location>
</feature>
<evidence type="ECO:0000256" key="2">
    <source>
        <dbReference type="ARBA" id="ARBA00007362"/>
    </source>
</evidence>
<feature type="transmembrane region" description="Helical" evidence="8">
    <location>
        <begin position="251"/>
        <end position="268"/>
    </location>
</feature>
<evidence type="ECO:0000256" key="8">
    <source>
        <dbReference type="SAM" id="Phobius"/>
    </source>
</evidence>
<reference evidence="10 11" key="1">
    <citation type="submission" date="2019-07" db="EMBL/GenBank/DDBJ databases">
        <title>Quadrisphaera sp. strain DD2A genome sequencing and assembly.</title>
        <authorList>
            <person name="Kim I."/>
        </authorList>
    </citation>
    <scope>NUCLEOTIDE SEQUENCE [LARGE SCALE GENOMIC DNA]</scope>
    <source>
        <strain evidence="10 11">DD2A</strain>
    </source>
</reference>
<comment type="similarity">
    <text evidence="2">Belongs to the EamA transporter family.</text>
</comment>
<feature type="transmembrane region" description="Helical" evidence="8">
    <location>
        <begin position="216"/>
        <end position="239"/>
    </location>
</feature>
<comment type="subcellular location">
    <subcellularLocation>
        <location evidence="1">Cell membrane</location>
        <topology evidence="1">Multi-pass membrane protein</topology>
    </subcellularLocation>
</comment>
<feature type="transmembrane region" description="Helical" evidence="8">
    <location>
        <begin position="186"/>
        <end position="204"/>
    </location>
</feature>
<evidence type="ECO:0000313" key="10">
    <source>
        <dbReference type="EMBL" id="TXR58202.1"/>
    </source>
</evidence>
<sequence length="326" mass="34131">MRSEQGKGTLLGLSAYLLWGLFPLYFPLLAPAGSVEVLVHRVLWTAVLCVLLLTLLRRWRPVVALVRSGRTVGLLAVAAVVIAVNWGVYIYATQTAHVVEASLGYFINPIITVALAVLLLRERLRPLQWAAVGVGVLAVVVITVDYGRPPWISLVLALSFGTYGLVKKQVGGTGPGGRGLSALTSLSAETLLLAPLALVALVVLEARGSGTFAVDAPWHALLLASAGVVTAVPLLLFAAGAARVPLTTTGLLQYVTPVMQLVLGVAVFHEAMPASRWAGFALVWVALVLLTADMLRAARSTRSAGLRNAAVTKPGGAGQFTSAPPS</sequence>
<keyword evidence="5 8" id="KW-0812">Transmembrane</keyword>
<gene>
    <name evidence="10" type="primary">rarD</name>
    <name evidence="10" type="ORF">FMM08_00385</name>
</gene>
<feature type="transmembrane region" description="Helical" evidence="8">
    <location>
        <begin position="71"/>
        <end position="91"/>
    </location>
</feature>
<evidence type="ECO:0000256" key="7">
    <source>
        <dbReference type="ARBA" id="ARBA00023136"/>
    </source>
</evidence>
<dbReference type="PANTHER" id="PTHR22911">
    <property type="entry name" value="ACYL-MALONYL CONDENSING ENZYME-RELATED"/>
    <property type="match status" value="1"/>
</dbReference>
<dbReference type="SUPFAM" id="SSF103481">
    <property type="entry name" value="Multidrug resistance efflux transporter EmrE"/>
    <property type="match status" value="2"/>
</dbReference>
<evidence type="ECO:0000259" key="9">
    <source>
        <dbReference type="Pfam" id="PF00892"/>
    </source>
</evidence>
<keyword evidence="7 8" id="KW-0472">Membrane</keyword>
<dbReference type="OrthoDB" id="369870at2"/>
<dbReference type="Proteomes" id="UP000321234">
    <property type="component" value="Unassembled WGS sequence"/>
</dbReference>
<protein>
    <submittedName>
        <fullName evidence="10">EamA family transporter RarD</fullName>
    </submittedName>
</protein>
<dbReference type="GO" id="GO:0005886">
    <property type="term" value="C:plasma membrane"/>
    <property type="evidence" value="ECO:0007669"/>
    <property type="project" value="UniProtKB-SubCell"/>
</dbReference>
<evidence type="ECO:0000256" key="4">
    <source>
        <dbReference type="ARBA" id="ARBA00022475"/>
    </source>
</evidence>
<evidence type="ECO:0000313" key="11">
    <source>
        <dbReference type="Proteomes" id="UP000321234"/>
    </source>
</evidence>
<evidence type="ECO:0000256" key="5">
    <source>
        <dbReference type="ARBA" id="ARBA00022692"/>
    </source>
</evidence>
<keyword evidence="4" id="KW-1003">Cell membrane</keyword>
<evidence type="ECO:0000256" key="6">
    <source>
        <dbReference type="ARBA" id="ARBA00022989"/>
    </source>
</evidence>
<dbReference type="InterPro" id="IPR000620">
    <property type="entry name" value="EamA_dom"/>
</dbReference>
<feature type="transmembrane region" description="Helical" evidence="8">
    <location>
        <begin position="103"/>
        <end position="120"/>
    </location>
</feature>
<dbReference type="InterPro" id="IPR004626">
    <property type="entry name" value="RarD"/>
</dbReference>
<proteinExistence type="inferred from homology"/>
<keyword evidence="6 8" id="KW-1133">Transmembrane helix</keyword>
<feature type="transmembrane region" description="Helical" evidence="8">
    <location>
        <begin position="150"/>
        <end position="166"/>
    </location>
</feature>
<feature type="transmembrane region" description="Helical" evidence="8">
    <location>
        <begin position="42"/>
        <end position="59"/>
    </location>
</feature>
<dbReference type="NCBIfam" id="TIGR00688">
    <property type="entry name" value="rarD"/>
    <property type="match status" value="1"/>
</dbReference>
<dbReference type="AlphaFoldDB" id="A0A5C8ZJY1"/>
<feature type="transmembrane region" description="Helical" evidence="8">
    <location>
        <begin position="127"/>
        <end position="144"/>
    </location>
</feature>